<organism evidence="1">
    <name type="scientific">viral metagenome</name>
    <dbReference type="NCBI Taxonomy" id="1070528"/>
    <lineage>
        <taxon>unclassified sequences</taxon>
        <taxon>metagenomes</taxon>
        <taxon>organismal metagenomes</taxon>
    </lineage>
</organism>
<proteinExistence type="predicted"/>
<protein>
    <recommendedName>
        <fullName evidence="2">Nucleotide-diphospho-sugar transferase domain-containing protein</fullName>
    </recommendedName>
</protein>
<evidence type="ECO:0008006" key="2">
    <source>
        <dbReference type="Google" id="ProtNLM"/>
    </source>
</evidence>
<name>A0A6C0K9E8_9ZZZZ</name>
<sequence length="328" mass="39028">MASVILTHLGESIPLYIKDCVHQLRLWNKTTPIYIILEPFHKQKTFWQDLYLQYNVIYVYTDTLEPTAHHKEFQRGYSGDTAFRKGYWKHVRERFFFVEELMFRESLKDVISMEYDIMVYYSLEDLKKKFQQSHQTIRMVMDNASRGHPGFMYIPSSLEMRNFTMFMTCLLGLHYEDMQSLSLYSRIFEVHYLPVITEERNRANPNRRSQVGDKSKDPFFLSEDSEHFGCVFDSLVVGQFLGGIDPRNTGGHKYVHYENEGALYRIREMDFQWKKDTILGLWQPWLDNRPLVTIHMHSKALNCFLSDRIDCPSPDYQVDSLYRSLLPN</sequence>
<reference evidence="1" key="1">
    <citation type="journal article" date="2020" name="Nature">
        <title>Giant virus diversity and host interactions through global metagenomics.</title>
        <authorList>
            <person name="Schulz F."/>
            <person name="Roux S."/>
            <person name="Paez-Espino D."/>
            <person name="Jungbluth S."/>
            <person name="Walsh D.A."/>
            <person name="Denef V.J."/>
            <person name="McMahon K.D."/>
            <person name="Konstantinidis K.T."/>
            <person name="Eloe-Fadrosh E.A."/>
            <person name="Kyrpides N.C."/>
            <person name="Woyke T."/>
        </authorList>
    </citation>
    <scope>NUCLEOTIDE SEQUENCE</scope>
    <source>
        <strain evidence="1">GVMAG-S-1101182-85</strain>
    </source>
</reference>
<dbReference type="EMBL" id="MN740829">
    <property type="protein sequence ID" value="QHU14023.1"/>
    <property type="molecule type" value="Genomic_DNA"/>
</dbReference>
<accession>A0A6C0K9E8</accession>
<evidence type="ECO:0000313" key="1">
    <source>
        <dbReference type="EMBL" id="QHU14023.1"/>
    </source>
</evidence>
<dbReference type="AlphaFoldDB" id="A0A6C0K9E8"/>